<feature type="region of interest" description="Disordered" evidence="1">
    <location>
        <begin position="1"/>
        <end position="32"/>
    </location>
</feature>
<dbReference type="InterPro" id="IPR005358">
    <property type="entry name" value="Puta_zinc/iron-chelating_dom"/>
</dbReference>
<keyword evidence="3" id="KW-1185">Reference proteome</keyword>
<organism evidence="2 3">
    <name type="scientific">Citrullus colocynthis</name>
    <name type="common">colocynth</name>
    <dbReference type="NCBI Taxonomy" id="252529"/>
    <lineage>
        <taxon>Eukaryota</taxon>
        <taxon>Viridiplantae</taxon>
        <taxon>Streptophyta</taxon>
        <taxon>Embryophyta</taxon>
        <taxon>Tracheophyta</taxon>
        <taxon>Spermatophyta</taxon>
        <taxon>Magnoliopsida</taxon>
        <taxon>eudicotyledons</taxon>
        <taxon>Gunneridae</taxon>
        <taxon>Pentapetalae</taxon>
        <taxon>rosids</taxon>
        <taxon>fabids</taxon>
        <taxon>Cucurbitales</taxon>
        <taxon>Cucurbitaceae</taxon>
        <taxon>Benincaseae</taxon>
        <taxon>Citrullus</taxon>
    </lineage>
</organism>
<dbReference type="PANTHER" id="PTHR36791">
    <property type="entry name" value="OS03G0363400 PROTEIN"/>
    <property type="match status" value="1"/>
</dbReference>
<gene>
    <name evidence="2" type="ORF">CITCOLO1_LOCUS12062</name>
</gene>
<dbReference type="Pfam" id="PF03692">
    <property type="entry name" value="CxxCxxCC"/>
    <property type="match status" value="1"/>
</dbReference>
<evidence type="ECO:0000313" key="2">
    <source>
        <dbReference type="EMBL" id="CAK9320023.1"/>
    </source>
</evidence>
<sequence length="232" mass="25925">MYQAVAPPQVTVTAGRRPRQIPTTKDNKATQGRNINVGFGGKRKEQLWQCVEGCGACCKLAKGPSFASPEEIFQNTSDIELYKSLIGADGWCIHYEKSSRKCSIYADRPYFCRVESPVFEKLYGIKENQFNKAACSSCRDTIKAIYGFSSKELDNFNKAVQSSEASESKLQHNIACTSEDKKNGEWHMIATMGTVCSKDISTRKLRGKGILILQLEANYFLLLHSLSGKEIR</sequence>
<dbReference type="EMBL" id="OZ021738">
    <property type="protein sequence ID" value="CAK9320023.1"/>
    <property type="molecule type" value="Genomic_DNA"/>
</dbReference>
<evidence type="ECO:0000256" key="1">
    <source>
        <dbReference type="SAM" id="MobiDB-lite"/>
    </source>
</evidence>
<reference evidence="2 3" key="1">
    <citation type="submission" date="2024-03" db="EMBL/GenBank/DDBJ databases">
        <authorList>
            <person name="Gkanogiannis A."/>
            <person name="Becerra Lopez-Lavalle L."/>
        </authorList>
    </citation>
    <scope>NUCLEOTIDE SEQUENCE [LARGE SCALE GENOMIC DNA]</scope>
</reference>
<dbReference type="PANTHER" id="PTHR36791:SF2">
    <property type="entry name" value="OS03G0363400 PROTEIN"/>
    <property type="match status" value="1"/>
</dbReference>
<accession>A0ABP0YHN9</accession>
<protein>
    <submittedName>
        <fullName evidence="2">Uncharacterized protein</fullName>
    </submittedName>
</protein>
<dbReference type="Proteomes" id="UP001642487">
    <property type="component" value="Chromosome 4"/>
</dbReference>
<name>A0ABP0YHN9_9ROSI</name>
<proteinExistence type="predicted"/>
<evidence type="ECO:0000313" key="3">
    <source>
        <dbReference type="Proteomes" id="UP001642487"/>
    </source>
</evidence>
<feature type="compositionally biased region" description="Polar residues" evidence="1">
    <location>
        <begin position="21"/>
        <end position="32"/>
    </location>
</feature>